<reference evidence="3" key="1">
    <citation type="journal article" date="2017" name="Nat. Commun.">
        <title>The asparagus genome sheds light on the origin and evolution of a young Y chromosome.</title>
        <authorList>
            <person name="Harkess A."/>
            <person name="Zhou J."/>
            <person name="Xu C."/>
            <person name="Bowers J.E."/>
            <person name="Van der Hulst R."/>
            <person name="Ayyampalayam S."/>
            <person name="Mercati F."/>
            <person name="Riccardi P."/>
            <person name="McKain M.R."/>
            <person name="Kakrana A."/>
            <person name="Tang H."/>
            <person name="Ray J."/>
            <person name="Groenendijk J."/>
            <person name="Arikit S."/>
            <person name="Mathioni S.M."/>
            <person name="Nakano M."/>
            <person name="Shan H."/>
            <person name="Telgmann-Rauber A."/>
            <person name="Kanno A."/>
            <person name="Yue Z."/>
            <person name="Chen H."/>
            <person name="Li W."/>
            <person name="Chen Y."/>
            <person name="Xu X."/>
            <person name="Zhang Y."/>
            <person name="Luo S."/>
            <person name="Chen H."/>
            <person name="Gao J."/>
            <person name="Mao Z."/>
            <person name="Pires J.C."/>
            <person name="Luo M."/>
            <person name="Kudrna D."/>
            <person name="Wing R.A."/>
            <person name="Meyers B.C."/>
            <person name="Yi K."/>
            <person name="Kong H."/>
            <person name="Lavrijsen P."/>
            <person name="Sunseri F."/>
            <person name="Falavigna A."/>
            <person name="Ye Y."/>
            <person name="Leebens-Mack J.H."/>
            <person name="Chen G."/>
        </authorList>
    </citation>
    <scope>NUCLEOTIDE SEQUENCE [LARGE SCALE GENOMIC DNA]</scope>
    <source>
        <strain evidence="3">cv. DH0086</strain>
    </source>
</reference>
<evidence type="ECO:0000313" key="3">
    <source>
        <dbReference type="Proteomes" id="UP000243459"/>
    </source>
</evidence>
<sequence>MAPSIIPTTSSQTHTKAASPAPTIMTKTAPVMSKVMASTPAAAQQVFAESVTQVEGVEAQVEEATSSSMAIVIVIALIPTPRTLKPVTETHASFTAGTSMVVAELPISAVSTQTLTVVATGVLPPTLVTALTVEATPISPATCMWKMAINQVIESF</sequence>
<organism evidence="2 3">
    <name type="scientific">Asparagus officinalis</name>
    <name type="common">Garden asparagus</name>
    <dbReference type="NCBI Taxonomy" id="4686"/>
    <lineage>
        <taxon>Eukaryota</taxon>
        <taxon>Viridiplantae</taxon>
        <taxon>Streptophyta</taxon>
        <taxon>Embryophyta</taxon>
        <taxon>Tracheophyta</taxon>
        <taxon>Spermatophyta</taxon>
        <taxon>Magnoliopsida</taxon>
        <taxon>Liliopsida</taxon>
        <taxon>Asparagales</taxon>
        <taxon>Asparagaceae</taxon>
        <taxon>Asparagoideae</taxon>
        <taxon>Asparagus</taxon>
    </lineage>
</organism>
<dbReference type="EMBL" id="CM007383">
    <property type="protein sequence ID" value="ONK75760.1"/>
    <property type="molecule type" value="Genomic_DNA"/>
</dbReference>
<dbReference type="Gramene" id="ONK75760">
    <property type="protein sequence ID" value="ONK75760"/>
    <property type="gene ID" value="A4U43_C03F20240"/>
</dbReference>
<feature type="compositionally biased region" description="Polar residues" evidence="1">
    <location>
        <begin position="1"/>
        <end position="16"/>
    </location>
</feature>
<proteinExistence type="predicted"/>
<keyword evidence="3" id="KW-1185">Reference proteome</keyword>
<evidence type="ECO:0000313" key="2">
    <source>
        <dbReference type="EMBL" id="ONK75760.1"/>
    </source>
</evidence>
<dbReference type="AlphaFoldDB" id="A0A5P1FGR2"/>
<protein>
    <submittedName>
        <fullName evidence="2">Uncharacterized protein</fullName>
    </submittedName>
</protein>
<gene>
    <name evidence="2" type="ORF">A4U43_C03F20240</name>
</gene>
<accession>A0A5P1FGR2</accession>
<feature type="region of interest" description="Disordered" evidence="1">
    <location>
        <begin position="1"/>
        <end position="20"/>
    </location>
</feature>
<evidence type="ECO:0000256" key="1">
    <source>
        <dbReference type="SAM" id="MobiDB-lite"/>
    </source>
</evidence>
<dbReference type="Proteomes" id="UP000243459">
    <property type="component" value="Chromosome 3"/>
</dbReference>
<name>A0A5P1FGR2_ASPOF</name>